<evidence type="ECO:0000256" key="2">
    <source>
        <dbReference type="ARBA" id="ARBA00034247"/>
    </source>
</evidence>
<dbReference type="EMBL" id="OBEN01000005">
    <property type="protein sequence ID" value="SNZ14477.1"/>
    <property type="molecule type" value="Genomic_DNA"/>
</dbReference>
<evidence type="ECO:0000256" key="3">
    <source>
        <dbReference type="SAM" id="Phobius"/>
    </source>
</evidence>
<dbReference type="SMART" id="SM00267">
    <property type="entry name" value="GGDEF"/>
    <property type="match status" value="1"/>
</dbReference>
<dbReference type="PANTHER" id="PTHR45138">
    <property type="entry name" value="REGULATORY COMPONENTS OF SENSORY TRANSDUCTION SYSTEM"/>
    <property type="match status" value="1"/>
</dbReference>
<dbReference type="SUPFAM" id="SSF55073">
    <property type="entry name" value="Nucleotide cyclase"/>
    <property type="match status" value="1"/>
</dbReference>
<gene>
    <name evidence="5" type="ORF">SAMN06265353_1115</name>
</gene>
<protein>
    <recommendedName>
        <fullName evidence="1">diguanylate cyclase</fullName>
        <ecNumber evidence="1">2.7.7.65</ecNumber>
    </recommendedName>
</protein>
<dbReference type="Pfam" id="PF00990">
    <property type="entry name" value="GGDEF"/>
    <property type="match status" value="1"/>
</dbReference>
<evidence type="ECO:0000313" key="5">
    <source>
        <dbReference type="EMBL" id="SNZ14477.1"/>
    </source>
</evidence>
<accession>A0A285NZM1</accession>
<keyword evidence="6" id="KW-1185">Reference proteome</keyword>
<dbReference type="FunFam" id="3.30.70.270:FF:000001">
    <property type="entry name" value="Diguanylate cyclase domain protein"/>
    <property type="match status" value="1"/>
</dbReference>
<dbReference type="Proteomes" id="UP000218627">
    <property type="component" value="Unassembled WGS sequence"/>
</dbReference>
<dbReference type="InterPro" id="IPR029787">
    <property type="entry name" value="Nucleotide_cyclase"/>
</dbReference>
<dbReference type="AlphaFoldDB" id="A0A285NZM1"/>
<dbReference type="InterPro" id="IPR043128">
    <property type="entry name" value="Rev_trsase/Diguanyl_cyclase"/>
</dbReference>
<feature type="transmembrane region" description="Helical" evidence="3">
    <location>
        <begin position="43"/>
        <end position="62"/>
    </location>
</feature>
<dbReference type="CDD" id="cd01949">
    <property type="entry name" value="GGDEF"/>
    <property type="match status" value="1"/>
</dbReference>
<name>A0A285NZM1_9AQUI</name>
<sequence length="231" mass="26822">MEYVFYILLGFSLITFAFFMRSLIILLVGFCITSVYFFIHESVYLNMFMYTVLSMALLLQGYKIRKLSKGKLTLKDPLTGVYSRLFFEEYVREEIKKAYRFGKKFAILFIDLNDFKAINDAYGHHIGDHALKTIASKIKDNLRECDIVSRWGGDEFAIILPETSCNDILEITYKLYNNVNYSIGTTKITLSIGYACYPEHGHTLNDLLQEADKSMYKAKMVHREVKKGLRQ</sequence>
<dbReference type="NCBIfam" id="TIGR00254">
    <property type="entry name" value="GGDEF"/>
    <property type="match status" value="1"/>
</dbReference>
<dbReference type="Gene3D" id="3.30.70.270">
    <property type="match status" value="1"/>
</dbReference>
<proteinExistence type="predicted"/>
<dbReference type="InterPro" id="IPR000160">
    <property type="entry name" value="GGDEF_dom"/>
</dbReference>
<comment type="catalytic activity">
    <reaction evidence="2">
        <text>2 GTP = 3',3'-c-di-GMP + 2 diphosphate</text>
        <dbReference type="Rhea" id="RHEA:24898"/>
        <dbReference type="ChEBI" id="CHEBI:33019"/>
        <dbReference type="ChEBI" id="CHEBI:37565"/>
        <dbReference type="ChEBI" id="CHEBI:58805"/>
        <dbReference type="EC" id="2.7.7.65"/>
    </reaction>
</comment>
<evidence type="ECO:0000259" key="4">
    <source>
        <dbReference type="PROSITE" id="PS50887"/>
    </source>
</evidence>
<dbReference type="GO" id="GO:1902201">
    <property type="term" value="P:negative regulation of bacterial-type flagellum-dependent cell motility"/>
    <property type="evidence" value="ECO:0007669"/>
    <property type="project" value="TreeGrafter"/>
</dbReference>
<dbReference type="PANTHER" id="PTHR45138:SF9">
    <property type="entry name" value="DIGUANYLATE CYCLASE DGCM-RELATED"/>
    <property type="match status" value="1"/>
</dbReference>
<keyword evidence="3" id="KW-1133">Transmembrane helix</keyword>
<keyword evidence="3" id="KW-0472">Membrane</keyword>
<dbReference type="InterPro" id="IPR050469">
    <property type="entry name" value="Diguanylate_Cyclase"/>
</dbReference>
<dbReference type="PROSITE" id="PS50887">
    <property type="entry name" value="GGDEF"/>
    <property type="match status" value="1"/>
</dbReference>
<dbReference type="EC" id="2.7.7.65" evidence="1"/>
<feature type="domain" description="GGDEF" evidence="4">
    <location>
        <begin position="103"/>
        <end position="231"/>
    </location>
</feature>
<dbReference type="OrthoDB" id="9783388at2"/>
<dbReference type="GO" id="GO:0005886">
    <property type="term" value="C:plasma membrane"/>
    <property type="evidence" value="ECO:0007669"/>
    <property type="project" value="TreeGrafter"/>
</dbReference>
<feature type="transmembrane region" description="Helical" evidence="3">
    <location>
        <begin position="7"/>
        <end position="37"/>
    </location>
</feature>
<evidence type="ECO:0000256" key="1">
    <source>
        <dbReference type="ARBA" id="ARBA00012528"/>
    </source>
</evidence>
<dbReference type="GO" id="GO:0052621">
    <property type="term" value="F:diguanylate cyclase activity"/>
    <property type="evidence" value="ECO:0007669"/>
    <property type="project" value="UniProtKB-EC"/>
</dbReference>
<dbReference type="RefSeq" id="WP_096602212.1">
    <property type="nucleotide sequence ID" value="NZ_OBEN01000005.1"/>
</dbReference>
<organism evidence="5 6">
    <name type="scientific">Hydrogenobacter hydrogenophilus</name>
    <dbReference type="NCBI Taxonomy" id="35835"/>
    <lineage>
        <taxon>Bacteria</taxon>
        <taxon>Pseudomonadati</taxon>
        <taxon>Aquificota</taxon>
        <taxon>Aquificia</taxon>
        <taxon>Aquificales</taxon>
        <taxon>Aquificaceae</taxon>
        <taxon>Hydrogenobacter</taxon>
    </lineage>
</organism>
<dbReference type="GO" id="GO:0043709">
    <property type="term" value="P:cell adhesion involved in single-species biofilm formation"/>
    <property type="evidence" value="ECO:0007669"/>
    <property type="project" value="TreeGrafter"/>
</dbReference>
<keyword evidence="3" id="KW-0812">Transmembrane</keyword>
<evidence type="ECO:0000313" key="6">
    <source>
        <dbReference type="Proteomes" id="UP000218627"/>
    </source>
</evidence>
<reference evidence="6" key="1">
    <citation type="submission" date="2017-09" db="EMBL/GenBank/DDBJ databases">
        <authorList>
            <person name="Varghese N."/>
            <person name="Submissions S."/>
        </authorList>
    </citation>
    <scope>NUCLEOTIDE SEQUENCE [LARGE SCALE GENOMIC DNA]</scope>
    <source>
        <strain evidence="6">DSM 2913</strain>
    </source>
</reference>